<accession>A0A9Q9AN45</accession>
<dbReference type="SUPFAM" id="SSF51445">
    <property type="entry name" value="(Trans)glycosidases"/>
    <property type="match status" value="1"/>
</dbReference>
<dbReference type="PANTHER" id="PTHR34983">
    <property type="entry name" value="ARABINOGALACTAN ENDO-BETA-1,4-GALACTANASE A"/>
    <property type="match status" value="1"/>
</dbReference>
<dbReference type="Gene3D" id="3.20.20.80">
    <property type="entry name" value="Glycosidases"/>
    <property type="match status" value="1"/>
</dbReference>
<evidence type="ECO:0000256" key="4">
    <source>
        <dbReference type="ARBA" id="ARBA00022801"/>
    </source>
</evidence>
<gene>
    <name evidence="7" type="ORF">Slin15195_G056730</name>
</gene>
<dbReference type="EMBL" id="CP099421">
    <property type="protein sequence ID" value="USW52354.1"/>
    <property type="molecule type" value="Genomic_DNA"/>
</dbReference>
<protein>
    <recommendedName>
        <fullName evidence="3 6">Arabinogalactan endo-beta-1,4-galactanase</fullName>
        <ecNumber evidence="3 6">3.2.1.89</ecNumber>
    </recommendedName>
</protein>
<dbReference type="GO" id="GO:0015926">
    <property type="term" value="F:glucosidase activity"/>
    <property type="evidence" value="ECO:0007669"/>
    <property type="project" value="InterPro"/>
</dbReference>
<evidence type="ECO:0000313" key="7">
    <source>
        <dbReference type="EMBL" id="USW52354.1"/>
    </source>
</evidence>
<evidence type="ECO:0000256" key="5">
    <source>
        <dbReference type="ARBA" id="ARBA00023295"/>
    </source>
</evidence>
<evidence type="ECO:0000256" key="2">
    <source>
        <dbReference type="ARBA" id="ARBA00010687"/>
    </source>
</evidence>
<sequence length="361" mass="39502">MFDRPALRVIKIFLDTVSADHPCERAGNIRCLTYKGIGWSSLLLDEGAAVSYSNADGTPQALETILKDSGVNTVRQRIWNDPSDGNYDLDYNLKLAQRAEKAGLEVYLDFHLSDTWADPSHQTTPSAWADYSIDDLSWAGYNYTLATMNAFEDAGIPLSLVSMGNEIRAGMLWPLGSTDSPVNLARLLHSASAGIKDSNIAQPKIMIHLDNGWDQDTQEWRYDLVLSQGTLTLDDFDVQGVSFYPFSNQAATVASLQSSLAHLKGKYGREVMVVETNWPQRCSSPAYEFPSDVDDVPFSAAGQTTWLKDVAGAVEAAGGNDLFYWEPAWLDNAGSGSSCENNLLFDATGKALSSLAVFQDL</sequence>
<dbReference type="Pfam" id="PF07745">
    <property type="entry name" value="Glyco_hydro_53"/>
    <property type="match status" value="1"/>
</dbReference>
<comment type="similarity">
    <text evidence="2 6">Belongs to the glycosyl hydrolase 53 family.</text>
</comment>
<keyword evidence="4 6" id="KW-0378">Hydrolase</keyword>
<evidence type="ECO:0000256" key="1">
    <source>
        <dbReference type="ARBA" id="ARBA00001695"/>
    </source>
</evidence>
<dbReference type="InterPro" id="IPR017853">
    <property type="entry name" value="GH"/>
</dbReference>
<dbReference type="OrthoDB" id="110914at2759"/>
<dbReference type="FunFam" id="3.20.20.80:FF:000077">
    <property type="entry name" value="Arabinogalactan endo-beta-1,4-galactanase"/>
    <property type="match status" value="1"/>
</dbReference>
<dbReference type="GO" id="GO:0031218">
    <property type="term" value="F:arabinogalactan endo-1,4-beta-galactosidase activity"/>
    <property type="evidence" value="ECO:0007669"/>
    <property type="project" value="UniProtKB-EC"/>
</dbReference>
<keyword evidence="8" id="KW-1185">Reference proteome</keyword>
<dbReference type="InterPro" id="IPR011683">
    <property type="entry name" value="Glyco_hydro_53"/>
</dbReference>
<reference evidence="7" key="1">
    <citation type="submission" date="2022-06" db="EMBL/GenBank/DDBJ databases">
        <title>Complete genome sequences of two strains of the flax pathogen Septoria linicola.</title>
        <authorList>
            <person name="Lapalu N."/>
            <person name="Simon A."/>
            <person name="Demenou B."/>
            <person name="Paumier D."/>
            <person name="Guillot M.-P."/>
            <person name="Gout L."/>
            <person name="Valade R."/>
        </authorList>
    </citation>
    <scope>NUCLEOTIDE SEQUENCE</scope>
    <source>
        <strain evidence="7">SE15195</strain>
    </source>
</reference>
<evidence type="ECO:0000256" key="3">
    <source>
        <dbReference type="ARBA" id="ARBA00012556"/>
    </source>
</evidence>
<dbReference type="PANTHER" id="PTHR34983:SF1">
    <property type="entry name" value="ARABINOGALACTAN ENDO-BETA-1,4-GALACTANASE A"/>
    <property type="match status" value="1"/>
</dbReference>
<dbReference type="GO" id="GO:0045490">
    <property type="term" value="P:pectin catabolic process"/>
    <property type="evidence" value="ECO:0007669"/>
    <property type="project" value="TreeGrafter"/>
</dbReference>
<proteinExistence type="inferred from homology"/>
<organism evidence="7 8">
    <name type="scientific">Septoria linicola</name>
    <dbReference type="NCBI Taxonomy" id="215465"/>
    <lineage>
        <taxon>Eukaryota</taxon>
        <taxon>Fungi</taxon>
        <taxon>Dikarya</taxon>
        <taxon>Ascomycota</taxon>
        <taxon>Pezizomycotina</taxon>
        <taxon>Dothideomycetes</taxon>
        <taxon>Dothideomycetidae</taxon>
        <taxon>Mycosphaerellales</taxon>
        <taxon>Mycosphaerellaceae</taxon>
        <taxon>Septoria</taxon>
    </lineage>
</organism>
<comment type="catalytic activity">
    <reaction evidence="1 6">
        <text>The enzyme specifically hydrolyzes (1-&gt;4)-beta-D-galactosidic linkages in type I arabinogalactans.</text>
        <dbReference type="EC" id="3.2.1.89"/>
    </reaction>
</comment>
<evidence type="ECO:0000256" key="6">
    <source>
        <dbReference type="RuleBase" id="RU361192"/>
    </source>
</evidence>
<dbReference type="Proteomes" id="UP001056384">
    <property type="component" value="Chromosome 4"/>
</dbReference>
<evidence type="ECO:0000313" key="8">
    <source>
        <dbReference type="Proteomes" id="UP001056384"/>
    </source>
</evidence>
<name>A0A9Q9AN45_9PEZI</name>
<dbReference type="EC" id="3.2.1.89" evidence="3 6"/>
<keyword evidence="5 6" id="KW-0326">Glycosidase</keyword>
<dbReference type="AlphaFoldDB" id="A0A9Q9AN45"/>